<feature type="transmembrane region" description="Helical" evidence="5">
    <location>
        <begin position="194"/>
        <end position="209"/>
    </location>
</feature>
<dbReference type="RefSeq" id="WP_052231315.1">
    <property type="nucleotide sequence ID" value="NZ_CP083911.1"/>
</dbReference>
<evidence type="ECO:0000313" key="7">
    <source>
        <dbReference type="EMBL" id="TSE33364.1"/>
    </source>
</evidence>
<proteinExistence type="predicted"/>
<dbReference type="EMBL" id="VJOM01000004">
    <property type="protein sequence ID" value="TSE33364.1"/>
    <property type="molecule type" value="Genomic_DNA"/>
</dbReference>
<keyword evidence="7" id="KW-0436">Ligase</keyword>
<feature type="transmembrane region" description="Helical" evidence="5">
    <location>
        <begin position="171"/>
        <end position="188"/>
    </location>
</feature>
<evidence type="ECO:0000259" key="6">
    <source>
        <dbReference type="Pfam" id="PF04932"/>
    </source>
</evidence>
<feature type="transmembrane region" description="Helical" evidence="5">
    <location>
        <begin position="374"/>
        <end position="397"/>
    </location>
</feature>
<keyword evidence="2 5" id="KW-0812">Transmembrane</keyword>
<dbReference type="STRING" id="307486.GCA_000807215_00113"/>
<evidence type="ECO:0000256" key="2">
    <source>
        <dbReference type="ARBA" id="ARBA00022692"/>
    </source>
</evidence>
<evidence type="ECO:0000256" key="5">
    <source>
        <dbReference type="SAM" id="Phobius"/>
    </source>
</evidence>
<keyword evidence="8" id="KW-1185">Reference proteome</keyword>
<comment type="subcellular location">
    <subcellularLocation>
        <location evidence="1">Membrane</location>
        <topology evidence="1">Multi-pass membrane protein</topology>
    </subcellularLocation>
</comment>
<name>A0A554XC80_9BURK</name>
<sequence>MERAAIPPRLVAAAAFTLPAFSLALPSGYSWGALLLVIAGVMAWRAGLVLPRDASFWAFVTAVLAMALMRLVRVDVDWSGSIGSSDFDRTVKYLLALVAWIAVTRHAPPAQWLQHGCWTGAWLAGLTAAWQWHGLGWERAAGYTNAIQFGDIAVLLACWSALWWRHAATRIMRLWAAGSVAAGLYAAIASGTRGAWIVAPVLLLWIAWVRMRDGSPGGSARFRRRWRMIGMLATGLMFIAMALPVTRDSIGERVALAWQEWERFRTAGESDNSVGHRLAHWRLAWSMGLQRPWVGWSEAGYAAEKQRLVEAGAAPNVVLRFGHAHHEWLDLWAKAGLWGVATLALFYAVPLVICGQALRRLRSEPPGLARETAVTIAACGVVTVVGFIGFGMTQVLFAHNSGHMIYLFMNVLWLGVLRAHTPGTHHPHASAA</sequence>
<evidence type="ECO:0000256" key="3">
    <source>
        <dbReference type="ARBA" id="ARBA00022989"/>
    </source>
</evidence>
<evidence type="ECO:0000256" key="4">
    <source>
        <dbReference type="ARBA" id="ARBA00023136"/>
    </source>
</evidence>
<dbReference type="InterPro" id="IPR007016">
    <property type="entry name" value="O-antigen_ligase-rel_domated"/>
</dbReference>
<dbReference type="PANTHER" id="PTHR37422:SF23">
    <property type="entry name" value="TEICHURONIC ACID BIOSYNTHESIS PROTEIN TUAE"/>
    <property type="match status" value="1"/>
</dbReference>
<feature type="transmembrane region" description="Helical" evidence="5">
    <location>
        <begin position="146"/>
        <end position="164"/>
    </location>
</feature>
<accession>A0A554XC80</accession>
<organism evidence="7 8">
    <name type="scientific">Tepidimonas taiwanensis</name>
    <dbReference type="NCBI Taxonomy" id="307486"/>
    <lineage>
        <taxon>Bacteria</taxon>
        <taxon>Pseudomonadati</taxon>
        <taxon>Pseudomonadota</taxon>
        <taxon>Betaproteobacteria</taxon>
        <taxon>Burkholderiales</taxon>
        <taxon>Tepidimonas</taxon>
    </lineage>
</organism>
<dbReference type="Pfam" id="PF04932">
    <property type="entry name" value="Wzy_C"/>
    <property type="match status" value="1"/>
</dbReference>
<feature type="transmembrane region" description="Helical" evidence="5">
    <location>
        <begin position="55"/>
        <end position="72"/>
    </location>
</feature>
<dbReference type="OrthoDB" id="8576060at2"/>
<dbReference type="PANTHER" id="PTHR37422">
    <property type="entry name" value="TEICHURONIC ACID BIOSYNTHESIS PROTEIN TUAE"/>
    <property type="match status" value="1"/>
</dbReference>
<feature type="transmembrane region" description="Helical" evidence="5">
    <location>
        <begin position="335"/>
        <end position="353"/>
    </location>
</feature>
<feature type="transmembrane region" description="Helical" evidence="5">
    <location>
        <begin position="229"/>
        <end position="246"/>
    </location>
</feature>
<dbReference type="InterPro" id="IPR051533">
    <property type="entry name" value="WaaL-like"/>
</dbReference>
<gene>
    <name evidence="7" type="ORF">Ttaiw_00617</name>
</gene>
<dbReference type="Proteomes" id="UP000317763">
    <property type="component" value="Unassembled WGS sequence"/>
</dbReference>
<dbReference type="AlphaFoldDB" id="A0A554XC80"/>
<evidence type="ECO:0000313" key="8">
    <source>
        <dbReference type="Proteomes" id="UP000317763"/>
    </source>
</evidence>
<protein>
    <submittedName>
        <fullName evidence="7">O-Antigen ligase</fullName>
    </submittedName>
</protein>
<evidence type="ECO:0000256" key="1">
    <source>
        <dbReference type="ARBA" id="ARBA00004141"/>
    </source>
</evidence>
<dbReference type="GO" id="GO:0016874">
    <property type="term" value="F:ligase activity"/>
    <property type="evidence" value="ECO:0007669"/>
    <property type="project" value="UniProtKB-KW"/>
</dbReference>
<comment type="caution">
    <text evidence="7">The sequence shown here is derived from an EMBL/GenBank/DDBJ whole genome shotgun (WGS) entry which is preliminary data.</text>
</comment>
<feature type="domain" description="O-antigen ligase-related" evidence="6">
    <location>
        <begin position="180"/>
        <end position="343"/>
    </location>
</feature>
<keyword evidence="4 5" id="KW-0472">Membrane</keyword>
<dbReference type="GO" id="GO:0016020">
    <property type="term" value="C:membrane"/>
    <property type="evidence" value="ECO:0007669"/>
    <property type="project" value="UniProtKB-SubCell"/>
</dbReference>
<reference evidence="7 8" key="1">
    <citation type="submission" date="2019-07" db="EMBL/GenBank/DDBJ databases">
        <title>Tepidimonas taiwanensis I1-1 draft genome.</title>
        <authorList>
            <person name="Da Costa M.S."/>
            <person name="Froufe H.J.C."/>
            <person name="Egas C."/>
            <person name="Albuquerque L."/>
        </authorList>
    </citation>
    <scope>NUCLEOTIDE SEQUENCE [LARGE SCALE GENOMIC DNA]</scope>
    <source>
        <strain evidence="7 8">I1-1</strain>
    </source>
</reference>
<keyword evidence="3 5" id="KW-1133">Transmembrane helix</keyword>